<evidence type="ECO:0000313" key="10">
    <source>
        <dbReference type="EMBL" id="RMA78476.1"/>
    </source>
</evidence>
<dbReference type="AlphaFoldDB" id="A0A3M0A1H9"/>
<evidence type="ECO:0000256" key="5">
    <source>
        <dbReference type="ARBA" id="ARBA00022989"/>
    </source>
</evidence>
<feature type="compositionally biased region" description="Polar residues" evidence="7">
    <location>
        <begin position="692"/>
        <end position="701"/>
    </location>
</feature>
<dbReference type="GO" id="GO:0140359">
    <property type="term" value="F:ABC-type transporter activity"/>
    <property type="evidence" value="ECO:0007669"/>
    <property type="project" value="InterPro"/>
</dbReference>
<organism evidence="10 11">
    <name type="scientific">Umboniibacter marinipuniceus</name>
    <dbReference type="NCBI Taxonomy" id="569599"/>
    <lineage>
        <taxon>Bacteria</taxon>
        <taxon>Pseudomonadati</taxon>
        <taxon>Pseudomonadota</taxon>
        <taxon>Gammaproteobacteria</taxon>
        <taxon>Cellvibrionales</taxon>
        <taxon>Cellvibrionaceae</taxon>
        <taxon>Umboniibacter</taxon>
    </lineage>
</organism>
<dbReference type="Gene3D" id="3.40.50.300">
    <property type="entry name" value="P-loop containing nucleotide triphosphate hydrolases"/>
    <property type="match status" value="1"/>
</dbReference>
<dbReference type="InterPro" id="IPR003593">
    <property type="entry name" value="AAA+_ATPase"/>
</dbReference>
<keyword evidence="11" id="KW-1185">Reference proteome</keyword>
<evidence type="ECO:0000256" key="7">
    <source>
        <dbReference type="SAM" id="MobiDB-lite"/>
    </source>
</evidence>
<dbReference type="InterPro" id="IPR036640">
    <property type="entry name" value="ABC1_TM_sf"/>
</dbReference>
<evidence type="ECO:0000256" key="2">
    <source>
        <dbReference type="ARBA" id="ARBA00022692"/>
    </source>
</evidence>
<dbReference type="InterPro" id="IPR027417">
    <property type="entry name" value="P-loop_NTPase"/>
</dbReference>
<dbReference type="RefSeq" id="WP_121877714.1">
    <property type="nucleotide sequence ID" value="NZ_REFJ01000006.1"/>
</dbReference>
<proteinExistence type="predicted"/>
<feature type="transmembrane region" description="Helical" evidence="8">
    <location>
        <begin position="273"/>
        <end position="291"/>
    </location>
</feature>
<feature type="domain" description="AAA+ ATPase" evidence="9">
    <location>
        <begin position="479"/>
        <end position="667"/>
    </location>
</feature>
<keyword evidence="3" id="KW-0547">Nucleotide-binding</keyword>
<dbReference type="PANTHER" id="PTHR24221">
    <property type="entry name" value="ATP-BINDING CASSETTE SUB-FAMILY B"/>
    <property type="match status" value="1"/>
</dbReference>
<evidence type="ECO:0000256" key="6">
    <source>
        <dbReference type="ARBA" id="ARBA00023136"/>
    </source>
</evidence>
<feature type="transmembrane region" description="Helical" evidence="8">
    <location>
        <begin position="140"/>
        <end position="162"/>
    </location>
</feature>
<evidence type="ECO:0000313" key="11">
    <source>
        <dbReference type="Proteomes" id="UP000267187"/>
    </source>
</evidence>
<dbReference type="InterPro" id="IPR011527">
    <property type="entry name" value="ABC1_TM_dom"/>
</dbReference>
<comment type="caution">
    <text evidence="10">The sequence shown here is derived from an EMBL/GenBank/DDBJ whole genome shotgun (WGS) entry which is preliminary data.</text>
</comment>
<dbReference type="Pfam" id="PF00664">
    <property type="entry name" value="ABC_membrane"/>
    <property type="match status" value="1"/>
</dbReference>
<name>A0A3M0A1H9_9GAMM</name>
<dbReference type="Pfam" id="PF00005">
    <property type="entry name" value="ABC_tran"/>
    <property type="match status" value="1"/>
</dbReference>
<dbReference type="SMART" id="SM00382">
    <property type="entry name" value="AAA"/>
    <property type="match status" value="1"/>
</dbReference>
<comment type="subcellular location">
    <subcellularLocation>
        <location evidence="1">Cell membrane</location>
        <topology evidence="1">Multi-pass membrane protein</topology>
    </subcellularLocation>
</comment>
<dbReference type="GO" id="GO:0005524">
    <property type="term" value="F:ATP binding"/>
    <property type="evidence" value="ECO:0007669"/>
    <property type="project" value="UniProtKB-KW"/>
</dbReference>
<dbReference type="GO" id="GO:0034040">
    <property type="term" value="F:ATPase-coupled lipid transmembrane transporter activity"/>
    <property type="evidence" value="ECO:0007669"/>
    <property type="project" value="TreeGrafter"/>
</dbReference>
<reference evidence="10 11" key="1">
    <citation type="submission" date="2018-10" db="EMBL/GenBank/DDBJ databases">
        <title>Genomic Encyclopedia of Type Strains, Phase IV (KMG-IV): sequencing the most valuable type-strain genomes for metagenomic binning, comparative biology and taxonomic classification.</title>
        <authorList>
            <person name="Goeker M."/>
        </authorList>
    </citation>
    <scope>NUCLEOTIDE SEQUENCE [LARGE SCALE GENOMIC DNA]</scope>
    <source>
        <strain evidence="10 11">DSM 25080</strain>
    </source>
</reference>
<dbReference type="InterPro" id="IPR003439">
    <property type="entry name" value="ABC_transporter-like_ATP-bd"/>
</dbReference>
<feature type="transmembrane region" description="Helical" evidence="8">
    <location>
        <begin position="363"/>
        <end position="384"/>
    </location>
</feature>
<feature type="region of interest" description="Disordered" evidence="7">
    <location>
        <begin position="671"/>
        <end position="701"/>
    </location>
</feature>
<keyword evidence="2 8" id="KW-0812">Transmembrane</keyword>
<keyword evidence="6 8" id="KW-0472">Membrane</keyword>
<feature type="transmembrane region" description="Helical" evidence="8">
    <location>
        <begin position="174"/>
        <end position="194"/>
    </location>
</feature>
<dbReference type="SUPFAM" id="SSF52540">
    <property type="entry name" value="P-loop containing nucleoside triphosphate hydrolases"/>
    <property type="match status" value="1"/>
</dbReference>
<evidence type="ECO:0000256" key="8">
    <source>
        <dbReference type="SAM" id="Phobius"/>
    </source>
</evidence>
<feature type="transmembrane region" description="Helical" evidence="8">
    <location>
        <begin position="247"/>
        <end position="267"/>
    </location>
</feature>
<dbReference type="Gene3D" id="1.20.1560.10">
    <property type="entry name" value="ABC transporter type 1, transmembrane domain"/>
    <property type="match status" value="1"/>
</dbReference>
<evidence type="ECO:0000256" key="3">
    <source>
        <dbReference type="ARBA" id="ARBA00022741"/>
    </source>
</evidence>
<dbReference type="PANTHER" id="PTHR24221:SF248">
    <property type="entry name" value="ABC TRANSPORTER TRANSMEMBRANE REGION"/>
    <property type="match status" value="1"/>
</dbReference>
<dbReference type="InterPro" id="IPR039421">
    <property type="entry name" value="Type_1_exporter"/>
</dbReference>
<dbReference type="GO" id="GO:0016887">
    <property type="term" value="F:ATP hydrolysis activity"/>
    <property type="evidence" value="ECO:0007669"/>
    <property type="project" value="InterPro"/>
</dbReference>
<gene>
    <name evidence="10" type="ORF">DFR27_2415</name>
</gene>
<keyword evidence="4 10" id="KW-0067">ATP-binding</keyword>
<evidence type="ECO:0000256" key="1">
    <source>
        <dbReference type="ARBA" id="ARBA00004651"/>
    </source>
</evidence>
<dbReference type="EMBL" id="REFJ01000006">
    <property type="protein sequence ID" value="RMA78476.1"/>
    <property type="molecule type" value="Genomic_DNA"/>
</dbReference>
<dbReference type="SUPFAM" id="SSF90123">
    <property type="entry name" value="ABC transporter transmembrane region"/>
    <property type="match status" value="1"/>
</dbReference>
<sequence length="701" mass="76762">MKTTEFKPLMSQLLKELEVNSNIRNFGDRWLDEHASLSLDSTLTFLDRLDIPYEVHSVGRQLQKQECLIGVLVGDDGGVLYQLENQQLQVLLDGQYTPITPEELGAYSIALVITNPPREKPDADWLDGRLKRYRPIIPKLMILGFIANIFALSIPFITMAVYDHVIGGGAAHELPGIAVGALLLFGMMLSMRILRSQLLTTISNRVSREISESILNRLFRSSPTLLKQTPYSTLLARTSIGDRLKGLAQGTLGGALLDLPFVLMFLIAIGILGGWLVIVPIISIALYALLARQSQKQSAKMSSHTTVGGASRQTLIDEVAGKLYFMKGSNVIPHWIRRFKKANTLAARNSFAMATLQAKFTSMYYFLSIGSNLAVIALGVGLIFDGLMSPGGLIATMMLISRVTGPVNMLANSAARFPQAKQAKQQINQLIAQRVEGSYNFQHAPLPEAAPAIELDQLTIRFPNQLRPALSGVSANVEAGQLVAVTGAMGSGKSSLLEAIGGLLVAQNGFVKINGVNLSQYDPQLYRHWLGYRGEQPQMLLTSIRDFVSDGREMTDEHIEQAITLSGGGEWYSSLPDGLATQLGDITPYCLTDRMIDFEGRILAHTKLLAHDFPLYLLDIPSLNSAERQAFEEFLTRRRGNATILFTTHDNDLVKMSDQVIVLDKGAAVYAGPVPEDEPEESDAANLAPTPDNETSEAPNE</sequence>
<accession>A0A3M0A1H9</accession>
<keyword evidence="5 8" id="KW-1133">Transmembrane helix</keyword>
<protein>
    <submittedName>
        <fullName evidence="10">ATP-binding cassette subfamily C protein/ATP-binding cassette subfamily C protein LapB</fullName>
    </submittedName>
</protein>
<dbReference type="Proteomes" id="UP000267187">
    <property type="component" value="Unassembled WGS sequence"/>
</dbReference>
<dbReference type="OrthoDB" id="9806127at2"/>
<evidence type="ECO:0000256" key="4">
    <source>
        <dbReference type="ARBA" id="ARBA00022840"/>
    </source>
</evidence>
<evidence type="ECO:0000259" key="9">
    <source>
        <dbReference type="SMART" id="SM00382"/>
    </source>
</evidence>
<dbReference type="GO" id="GO:0005886">
    <property type="term" value="C:plasma membrane"/>
    <property type="evidence" value="ECO:0007669"/>
    <property type="project" value="UniProtKB-SubCell"/>
</dbReference>